<dbReference type="InterPro" id="IPR011006">
    <property type="entry name" value="CheY-like_superfamily"/>
</dbReference>
<dbReference type="GO" id="GO:0000160">
    <property type="term" value="P:phosphorelay signal transduction system"/>
    <property type="evidence" value="ECO:0007669"/>
    <property type="project" value="InterPro"/>
</dbReference>
<sequence>MATVMVVEDGDLVRETLTRLLRREGFDTVGAHDGREALEALEHAHPDVILLDVNMPDMDGIELLEALHSRPDWQGVPVVMLTARSDTHTIRRAMQLGAKAFLIKATFSVAEMLESVKKYAAMQKPA</sequence>
<dbReference type="CDD" id="cd00156">
    <property type="entry name" value="REC"/>
    <property type="match status" value="1"/>
</dbReference>
<evidence type="ECO:0000256" key="2">
    <source>
        <dbReference type="PROSITE-ProRule" id="PRU00169"/>
    </source>
</evidence>
<dbReference type="SUPFAM" id="SSF52172">
    <property type="entry name" value="CheY-like"/>
    <property type="match status" value="1"/>
</dbReference>
<evidence type="ECO:0000256" key="1">
    <source>
        <dbReference type="ARBA" id="ARBA00022553"/>
    </source>
</evidence>
<proteinExistence type="predicted"/>
<evidence type="ECO:0000259" key="3">
    <source>
        <dbReference type="PROSITE" id="PS50110"/>
    </source>
</evidence>
<dbReference type="Gene3D" id="3.40.50.2300">
    <property type="match status" value="1"/>
</dbReference>
<protein>
    <recommendedName>
        <fullName evidence="3">Response regulatory domain-containing protein</fullName>
    </recommendedName>
</protein>
<dbReference type="PROSITE" id="PS50110">
    <property type="entry name" value="RESPONSE_REGULATORY"/>
    <property type="match status" value="1"/>
</dbReference>
<dbReference type="InterPro" id="IPR050595">
    <property type="entry name" value="Bact_response_regulator"/>
</dbReference>
<dbReference type="EMBL" id="CADCUQ010000982">
    <property type="protein sequence ID" value="CAA9441831.1"/>
    <property type="molecule type" value="Genomic_DNA"/>
</dbReference>
<dbReference type="PANTHER" id="PTHR44591:SF24">
    <property type="entry name" value="PROTEIN-GLUTAMATE METHYLESTERASE_PROTEIN-GLUTAMINE GLUTAMINASE 1"/>
    <property type="match status" value="1"/>
</dbReference>
<dbReference type="AlphaFoldDB" id="A0A6J4QFL3"/>
<keyword evidence="1 2" id="KW-0597">Phosphoprotein</keyword>
<evidence type="ECO:0000313" key="4">
    <source>
        <dbReference type="EMBL" id="CAA9441831.1"/>
    </source>
</evidence>
<dbReference type="PANTHER" id="PTHR44591">
    <property type="entry name" value="STRESS RESPONSE REGULATOR PROTEIN 1"/>
    <property type="match status" value="1"/>
</dbReference>
<gene>
    <name evidence="4" type="ORF">AVDCRST_MAG64-4234</name>
</gene>
<dbReference type="SMART" id="SM00448">
    <property type="entry name" value="REC"/>
    <property type="match status" value="1"/>
</dbReference>
<feature type="modified residue" description="4-aspartylphosphate" evidence="2">
    <location>
        <position position="52"/>
    </location>
</feature>
<feature type="domain" description="Response regulatory" evidence="3">
    <location>
        <begin position="3"/>
        <end position="119"/>
    </location>
</feature>
<dbReference type="InterPro" id="IPR001789">
    <property type="entry name" value="Sig_transdc_resp-reg_receiver"/>
</dbReference>
<dbReference type="Pfam" id="PF00072">
    <property type="entry name" value="Response_reg"/>
    <property type="match status" value="1"/>
</dbReference>
<reference evidence="4" key="1">
    <citation type="submission" date="2020-02" db="EMBL/GenBank/DDBJ databases">
        <authorList>
            <person name="Meier V. D."/>
        </authorList>
    </citation>
    <scope>NUCLEOTIDE SEQUENCE</scope>
    <source>
        <strain evidence="4">AVDCRST_MAG64</strain>
    </source>
</reference>
<organism evidence="4">
    <name type="scientific">uncultured Phycisphaerae bacterium</name>
    <dbReference type="NCBI Taxonomy" id="904963"/>
    <lineage>
        <taxon>Bacteria</taxon>
        <taxon>Pseudomonadati</taxon>
        <taxon>Planctomycetota</taxon>
        <taxon>Phycisphaerae</taxon>
        <taxon>environmental samples</taxon>
    </lineage>
</organism>
<name>A0A6J4QFL3_9BACT</name>
<accession>A0A6J4QFL3</accession>